<dbReference type="PANTHER" id="PTHR30451:SF5">
    <property type="entry name" value="SLR0019 PROTEIN"/>
    <property type="match status" value="1"/>
</dbReference>
<protein>
    <submittedName>
        <fullName evidence="1">Outer membrane usher protein FimD</fullName>
    </submittedName>
</protein>
<dbReference type="RefSeq" id="WP_246438085.1">
    <property type="nucleotide sequence ID" value="NZ_CP060138.2"/>
</dbReference>
<proteinExistence type="predicted"/>
<dbReference type="Gene3D" id="2.60.40.2610">
    <property type="entry name" value="Outer membrane usher protein FimD, plug domain"/>
    <property type="match status" value="1"/>
</dbReference>
<dbReference type="PANTHER" id="PTHR30451">
    <property type="entry name" value="OUTER MEMBRANE USHER PROTEIN"/>
    <property type="match status" value="1"/>
</dbReference>
<accession>A0A9E6SQF0</accession>
<gene>
    <name evidence="1" type="primary">fimD</name>
    <name evidence="1" type="ORF">H6P87_00662</name>
</gene>
<dbReference type="EMBL" id="CP060138">
    <property type="protein sequence ID" value="QQV75116.1"/>
    <property type="molecule type" value="Genomic_DNA"/>
</dbReference>
<sequence>MCFLNKIISVFIGIILFIPLSFADEIISESLEDNLPQTTADTNVHEDKMLGPLPQLPLEVEFENSSNEVAGDNELIVSLKVNYTETDIFPTIVQNAQGHYLIPLEDIEHFNVQEDYLKQGLVNYHDTAYINLDLLEGTKYDLNFENLDLNITFPAEKMQPQSFDASGGPMQNVDTKLISGAYLNYDITLSQNDDINYLAGVEELNYFTENGVYSYSFLFQTEAVKSNFSKVKNTSRNQNKFTRLETNWTYENVDKMTNWRVGDSITKASSWSNSTRFAGIQYTTNFAVRPNLVTYPLLDFRGKSELPSSIEIFSNSVPIYNAKAHMGDFDVTNIPVITGRGDLIVKTQDITGKVQTITIPYYASPSLLREGLSNFSYEAGFQRQDFAIYSNDYKYLVLNTDYMLGMNDYLTSGGHFEFLKNNGAVGVTNNLKIGNFGIIGISAASNIKNFGRSQRINCGYTYESEYFDINSNLDWNNSNYQDVYNYPDKTFSSLNYQISASCGNTDFGNISVNFLSFVVNNTIQQGKRTNIISSTYQRNITKKGFLSFTIGTDLNSKRKNNFAYMSFNFNLDGNKSISFTDSYQNKYHTKQLGISSPVTSNMGWGYNANIIKAKATNYNVQLNRNGKNNDIGVYLQKNDAETMKQFNIKGGIVSIDKSYYVTRPITGGLALIKVNSLKNVGVYNNNLLAGYTDDKGKMLVPNVTPYVPSEIRLDDENLPLNTEFEEIALKVAPKTKSAVLLDFNVKIIKSVEMTMFNSNKHFIPFDSTVTIEGLNEEIFVGYDGKVYINDIKDLEVLNGSICDENEENNRCCHFNVPVNRDLNDPVIDLGEAICK</sequence>
<evidence type="ECO:0000313" key="1">
    <source>
        <dbReference type="EMBL" id="QQV75116.1"/>
    </source>
</evidence>
<dbReference type="Proteomes" id="UP000595296">
    <property type="component" value="Chromosome"/>
</dbReference>
<dbReference type="Pfam" id="PF00577">
    <property type="entry name" value="Usher"/>
    <property type="match status" value="1"/>
</dbReference>
<dbReference type="InterPro" id="IPR000015">
    <property type="entry name" value="Fimb_usher"/>
</dbReference>
<keyword evidence="2" id="KW-1185">Reference proteome</keyword>
<organism evidence="1 2">
    <name type="scientific">Rickettsia tillamookensis</name>
    <dbReference type="NCBI Taxonomy" id="2761623"/>
    <lineage>
        <taxon>Bacteria</taxon>
        <taxon>Pseudomonadati</taxon>
        <taxon>Pseudomonadota</taxon>
        <taxon>Alphaproteobacteria</taxon>
        <taxon>Rickettsiales</taxon>
        <taxon>Rickettsiaceae</taxon>
        <taxon>Rickettsieae</taxon>
        <taxon>Rickettsia</taxon>
        <taxon>spotted fever group</taxon>
    </lineage>
</organism>
<dbReference type="Gene3D" id="2.60.40.3110">
    <property type="match status" value="1"/>
</dbReference>
<name>A0A9E6SQF0_9RICK</name>
<evidence type="ECO:0000313" key="2">
    <source>
        <dbReference type="Proteomes" id="UP000595296"/>
    </source>
</evidence>
<dbReference type="InterPro" id="IPR042186">
    <property type="entry name" value="FimD_plug_dom"/>
</dbReference>
<reference evidence="1 2" key="1">
    <citation type="journal article" date="2021" name="Int. J. Syst. Evol. Microbiol.">
        <title>Characterization of a novel transitional group Rickettsia species (Rickettsia tillamookensis sp. nov.) from the western black-legged tick, Ixodes pacificus.</title>
        <authorList>
            <person name="Gauthier D.T."/>
            <person name="Karpathy S.E."/>
            <person name="Grizzard S.L."/>
            <person name="Batra D."/>
            <person name="Rowe L.A."/>
            <person name="Paddock C.D."/>
        </authorList>
    </citation>
    <scope>NUCLEOTIDE SEQUENCE [LARGE SCALE GENOMIC DNA]</scope>
    <source>
        <strain evidence="1 2">Tillamook 23</strain>
    </source>
</reference>